<dbReference type="RefSeq" id="WP_100078621.1">
    <property type="nucleotide sequence ID" value="NZ_NQVN01000001.1"/>
</dbReference>
<accession>A0A2G9X128</accession>
<gene>
    <name evidence="1" type="ORF">CJ014_00815</name>
</gene>
<evidence type="ECO:0000313" key="1">
    <source>
        <dbReference type="EMBL" id="PIP00678.1"/>
    </source>
</evidence>
<keyword evidence="2" id="KW-1185">Reference proteome</keyword>
<dbReference type="EMBL" id="NQVN01000001">
    <property type="protein sequence ID" value="PIP00678.1"/>
    <property type="molecule type" value="Genomic_DNA"/>
</dbReference>
<organism evidence="1 2">
    <name type="scientific">Pleomorphomonas carboxyditropha</name>
    <dbReference type="NCBI Taxonomy" id="2023338"/>
    <lineage>
        <taxon>Bacteria</taxon>
        <taxon>Pseudomonadati</taxon>
        <taxon>Pseudomonadota</taxon>
        <taxon>Alphaproteobacteria</taxon>
        <taxon>Hyphomicrobiales</taxon>
        <taxon>Pleomorphomonadaceae</taxon>
        <taxon>Pleomorphomonas</taxon>
    </lineage>
</organism>
<comment type="caution">
    <text evidence="1">The sequence shown here is derived from an EMBL/GenBank/DDBJ whole genome shotgun (WGS) entry which is preliminary data.</text>
</comment>
<dbReference type="Proteomes" id="UP000231070">
    <property type="component" value="Unassembled WGS sequence"/>
</dbReference>
<name>A0A2G9X128_9HYPH</name>
<protein>
    <submittedName>
        <fullName evidence="1">Uncharacterized protein</fullName>
    </submittedName>
</protein>
<dbReference type="AlphaFoldDB" id="A0A2G9X128"/>
<sequence length="63" mass="6837">MRIVIVKDGTIKIAHFASQEAEVLQLYADCEIGRYSGVAKPGSEIDPSKYTKLRDPLMPGAAS</sequence>
<evidence type="ECO:0000313" key="2">
    <source>
        <dbReference type="Proteomes" id="UP000231070"/>
    </source>
</evidence>
<proteinExistence type="predicted"/>
<reference evidence="1 2" key="1">
    <citation type="submission" date="2017-08" db="EMBL/GenBank/DDBJ databases">
        <title>Pleomorphomonas carboxidotrophicus sp. nov., a new mesophilic hydrogenogenic carboxidotroph.</title>
        <authorList>
            <person name="Esquivel-Elizondo S."/>
            <person name="Krajmalnik-Brown R."/>
            <person name="Maldonado J."/>
        </authorList>
    </citation>
    <scope>NUCLEOTIDE SEQUENCE [LARGE SCALE GENOMIC DNA]</scope>
    <source>
        <strain evidence="1 2">SVCO-16</strain>
    </source>
</reference>